<dbReference type="AlphaFoldDB" id="A0A4Q9KAU9"/>
<dbReference type="InterPro" id="IPR037523">
    <property type="entry name" value="VOC_core"/>
</dbReference>
<comment type="similarity">
    <text evidence="1">Belongs to the bleomycin resistance protein family.</text>
</comment>
<sequence length="111" mass="12517">MLAQAPVLRVADAEASARRYSQLGFAVEWRHQFEPGFPLYLGLRQDQNWLHLSEHTGDAQPDTLLYLYVPDIDAVAQMLGVAGIDDMPWGRDIEVRDPDGNRLRIGTPCKI</sequence>
<comment type="caution">
    <text evidence="5">The sequence shown here is derived from an EMBL/GenBank/DDBJ whole genome shotgun (WGS) entry which is preliminary data.</text>
</comment>
<keyword evidence="6" id="KW-1185">Reference proteome</keyword>
<evidence type="ECO:0000256" key="2">
    <source>
        <dbReference type="ARBA" id="ARBA00021572"/>
    </source>
</evidence>
<dbReference type="InterPro" id="IPR000335">
    <property type="entry name" value="Bleomycin-R"/>
</dbReference>
<reference evidence="5 6" key="1">
    <citation type="submission" date="2019-01" db="EMBL/GenBank/DDBJ databases">
        <title>Lactibacter flavus gen. nov., sp. nov., a novel bacterium of the family Propionibacteriaceae isolated from raw milk and dairy products.</title>
        <authorList>
            <person name="Huptas C."/>
            <person name="Wenning M."/>
            <person name="Breitenwieser F."/>
            <person name="Doll E."/>
            <person name="Von Neubeck M."/>
            <person name="Busse H.-J."/>
            <person name="Scherer S."/>
        </authorList>
    </citation>
    <scope>NUCLEOTIDE SEQUENCE [LARGE SCALE GENOMIC DNA]</scope>
    <source>
        <strain evidence="5 6">KCTC 33808</strain>
    </source>
</reference>
<evidence type="ECO:0000256" key="3">
    <source>
        <dbReference type="ARBA" id="ARBA00023251"/>
    </source>
</evidence>
<dbReference type="Pfam" id="PF19581">
    <property type="entry name" value="Glyoxalase_7"/>
    <property type="match status" value="1"/>
</dbReference>
<evidence type="ECO:0000313" key="6">
    <source>
        <dbReference type="Proteomes" id="UP000292373"/>
    </source>
</evidence>
<organism evidence="5 6">
    <name type="scientific">Propioniciclava sinopodophylli</name>
    <dbReference type="NCBI Taxonomy" id="1837344"/>
    <lineage>
        <taxon>Bacteria</taxon>
        <taxon>Bacillati</taxon>
        <taxon>Actinomycetota</taxon>
        <taxon>Actinomycetes</taxon>
        <taxon>Propionibacteriales</taxon>
        <taxon>Propionibacteriaceae</taxon>
        <taxon>Propioniciclava</taxon>
    </lineage>
</organism>
<evidence type="ECO:0000256" key="1">
    <source>
        <dbReference type="ARBA" id="ARBA00011051"/>
    </source>
</evidence>
<keyword evidence="3" id="KW-0046">Antibiotic resistance</keyword>
<accession>A0A4Q9KAU9</accession>
<gene>
    <name evidence="5" type="ORF">ET989_13915</name>
</gene>
<evidence type="ECO:0000313" key="5">
    <source>
        <dbReference type="EMBL" id="TBT82682.1"/>
    </source>
</evidence>
<dbReference type="GO" id="GO:0046677">
    <property type="term" value="P:response to antibiotic"/>
    <property type="evidence" value="ECO:0007669"/>
    <property type="project" value="UniProtKB-KW"/>
</dbReference>
<dbReference type="OrthoDB" id="197463at2"/>
<dbReference type="SUPFAM" id="SSF54593">
    <property type="entry name" value="Glyoxalase/Bleomycin resistance protein/Dihydroxybiphenyl dioxygenase"/>
    <property type="match status" value="1"/>
</dbReference>
<proteinExistence type="inferred from homology"/>
<dbReference type="PROSITE" id="PS51819">
    <property type="entry name" value="VOC"/>
    <property type="match status" value="1"/>
</dbReference>
<evidence type="ECO:0000259" key="4">
    <source>
        <dbReference type="PROSITE" id="PS51819"/>
    </source>
</evidence>
<dbReference type="InterPro" id="IPR029068">
    <property type="entry name" value="Glyas_Bleomycin-R_OHBP_Dase"/>
</dbReference>
<protein>
    <recommendedName>
        <fullName evidence="2">Bleomycin resistance protein</fullName>
    </recommendedName>
</protein>
<dbReference type="Gene3D" id="3.10.180.10">
    <property type="entry name" value="2,3-Dihydroxybiphenyl 1,2-Dioxygenase, domain 1"/>
    <property type="match status" value="1"/>
</dbReference>
<dbReference type="EMBL" id="SDMQ01000019">
    <property type="protein sequence ID" value="TBT82682.1"/>
    <property type="molecule type" value="Genomic_DNA"/>
</dbReference>
<name>A0A4Q9KAU9_9ACTN</name>
<feature type="domain" description="VOC" evidence="4">
    <location>
        <begin position="1"/>
        <end position="111"/>
    </location>
</feature>
<dbReference type="Proteomes" id="UP000292373">
    <property type="component" value="Unassembled WGS sequence"/>
</dbReference>